<dbReference type="EMBL" id="BGPR01002801">
    <property type="protein sequence ID" value="GBM79095.1"/>
    <property type="molecule type" value="Genomic_DNA"/>
</dbReference>
<dbReference type="AlphaFoldDB" id="A0A4Y2IN72"/>
<protein>
    <submittedName>
        <fullName evidence="1">Uncharacterized protein</fullName>
    </submittedName>
</protein>
<comment type="caution">
    <text evidence="1">The sequence shown here is derived from an EMBL/GenBank/DDBJ whole genome shotgun (WGS) entry which is preliminary data.</text>
</comment>
<dbReference type="Proteomes" id="UP000499080">
    <property type="component" value="Unassembled WGS sequence"/>
</dbReference>
<name>A0A4Y2IN72_ARAVE</name>
<evidence type="ECO:0000313" key="2">
    <source>
        <dbReference type="Proteomes" id="UP000499080"/>
    </source>
</evidence>
<proteinExistence type="predicted"/>
<reference evidence="1 2" key="1">
    <citation type="journal article" date="2019" name="Sci. Rep.">
        <title>Orb-weaving spider Araneus ventricosus genome elucidates the spidroin gene catalogue.</title>
        <authorList>
            <person name="Kono N."/>
            <person name="Nakamura H."/>
            <person name="Ohtoshi R."/>
            <person name="Moran D.A.P."/>
            <person name="Shinohara A."/>
            <person name="Yoshida Y."/>
            <person name="Fujiwara M."/>
            <person name="Mori M."/>
            <person name="Tomita M."/>
            <person name="Arakawa K."/>
        </authorList>
    </citation>
    <scope>NUCLEOTIDE SEQUENCE [LARGE SCALE GENOMIC DNA]</scope>
</reference>
<organism evidence="1 2">
    <name type="scientific">Araneus ventricosus</name>
    <name type="common">Orbweaver spider</name>
    <name type="synonym">Epeira ventricosa</name>
    <dbReference type="NCBI Taxonomy" id="182803"/>
    <lineage>
        <taxon>Eukaryota</taxon>
        <taxon>Metazoa</taxon>
        <taxon>Ecdysozoa</taxon>
        <taxon>Arthropoda</taxon>
        <taxon>Chelicerata</taxon>
        <taxon>Arachnida</taxon>
        <taxon>Araneae</taxon>
        <taxon>Araneomorphae</taxon>
        <taxon>Entelegynae</taxon>
        <taxon>Araneoidea</taxon>
        <taxon>Araneidae</taxon>
        <taxon>Araneus</taxon>
    </lineage>
</organism>
<evidence type="ECO:0000313" key="1">
    <source>
        <dbReference type="EMBL" id="GBM79095.1"/>
    </source>
</evidence>
<sequence>MLRVRQPRAYSPYGCLNLLKLLLGSSFHWDVLIFRLDASFECNSERTEGTRRECFSATVNELKVRVENASSHSEMEYRTDDVLATKGSHIGQLPRTQTKLKASFCIVSKIFLPIVVYKEV</sequence>
<gene>
    <name evidence="1" type="ORF">AVEN_88247_1</name>
</gene>
<keyword evidence="2" id="KW-1185">Reference proteome</keyword>
<accession>A0A4Y2IN72</accession>